<dbReference type="SUPFAM" id="SSF57850">
    <property type="entry name" value="RING/U-box"/>
    <property type="match status" value="1"/>
</dbReference>
<keyword evidence="2" id="KW-1185">Reference proteome</keyword>
<dbReference type="InterPro" id="IPR013083">
    <property type="entry name" value="Znf_RING/FYVE/PHD"/>
</dbReference>
<proteinExistence type="predicted"/>
<evidence type="ECO:0000313" key="1">
    <source>
        <dbReference type="EMBL" id="KAF2433439.1"/>
    </source>
</evidence>
<comment type="caution">
    <text evidence="1">The sequence shown here is derived from an EMBL/GenBank/DDBJ whole genome shotgun (WGS) entry which is preliminary data.</text>
</comment>
<accession>A0A9P4NYE6</accession>
<dbReference type="Gene3D" id="3.30.40.10">
    <property type="entry name" value="Zinc/RING finger domain, C3HC4 (zinc finger)"/>
    <property type="match status" value="1"/>
</dbReference>
<dbReference type="EMBL" id="MU007021">
    <property type="protein sequence ID" value="KAF2433439.1"/>
    <property type="molecule type" value="Genomic_DNA"/>
</dbReference>
<sequence length="92" mass="10637">MFANIGQSVGVIRQEKNEVDMCVIDFIRRSGSLKCPIYYEENNSSYGNWVAGGKCGCALFHEKYIQRHLNTQGPTCPTCRVEWKMLRLYIRN</sequence>
<protein>
    <submittedName>
        <fullName evidence="1">Uncharacterized protein</fullName>
    </submittedName>
</protein>
<gene>
    <name evidence="1" type="ORF">EJ08DRAFT_731768</name>
</gene>
<organism evidence="1 2">
    <name type="scientific">Tothia fuscella</name>
    <dbReference type="NCBI Taxonomy" id="1048955"/>
    <lineage>
        <taxon>Eukaryota</taxon>
        <taxon>Fungi</taxon>
        <taxon>Dikarya</taxon>
        <taxon>Ascomycota</taxon>
        <taxon>Pezizomycotina</taxon>
        <taxon>Dothideomycetes</taxon>
        <taxon>Pleosporomycetidae</taxon>
        <taxon>Venturiales</taxon>
        <taxon>Cylindrosympodiaceae</taxon>
        <taxon>Tothia</taxon>
    </lineage>
</organism>
<dbReference type="AlphaFoldDB" id="A0A9P4NYE6"/>
<name>A0A9P4NYE6_9PEZI</name>
<evidence type="ECO:0000313" key="2">
    <source>
        <dbReference type="Proteomes" id="UP000800235"/>
    </source>
</evidence>
<reference evidence="1" key="1">
    <citation type="journal article" date="2020" name="Stud. Mycol.">
        <title>101 Dothideomycetes genomes: a test case for predicting lifestyles and emergence of pathogens.</title>
        <authorList>
            <person name="Haridas S."/>
            <person name="Albert R."/>
            <person name="Binder M."/>
            <person name="Bloem J."/>
            <person name="Labutti K."/>
            <person name="Salamov A."/>
            <person name="Andreopoulos B."/>
            <person name="Baker S."/>
            <person name="Barry K."/>
            <person name="Bills G."/>
            <person name="Bluhm B."/>
            <person name="Cannon C."/>
            <person name="Castanera R."/>
            <person name="Culley D."/>
            <person name="Daum C."/>
            <person name="Ezra D."/>
            <person name="Gonzalez J."/>
            <person name="Henrissat B."/>
            <person name="Kuo A."/>
            <person name="Liang C."/>
            <person name="Lipzen A."/>
            <person name="Lutzoni F."/>
            <person name="Magnuson J."/>
            <person name="Mondo S."/>
            <person name="Nolan M."/>
            <person name="Ohm R."/>
            <person name="Pangilinan J."/>
            <person name="Park H.-J."/>
            <person name="Ramirez L."/>
            <person name="Alfaro M."/>
            <person name="Sun H."/>
            <person name="Tritt A."/>
            <person name="Yoshinaga Y."/>
            <person name="Zwiers L.-H."/>
            <person name="Turgeon B."/>
            <person name="Goodwin S."/>
            <person name="Spatafora J."/>
            <person name="Crous P."/>
            <person name="Grigoriev I."/>
        </authorList>
    </citation>
    <scope>NUCLEOTIDE SEQUENCE</scope>
    <source>
        <strain evidence="1">CBS 130266</strain>
    </source>
</reference>
<dbReference type="Proteomes" id="UP000800235">
    <property type="component" value="Unassembled WGS sequence"/>
</dbReference>